<dbReference type="Proteomes" id="UP000315439">
    <property type="component" value="Unassembled WGS sequence"/>
</dbReference>
<name>A0A545U6B8_9GAMM</name>
<accession>A0A545U6B8</accession>
<keyword evidence="1" id="KW-0732">Signal</keyword>
<dbReference type="PROSITE" id="PS51257">
    <property type="entry name" value="PROKAR_LIPOPROTEIN"/>
    <property type="match status" value="1"/>
</dbReference>
<feature type="chain" id="PRO_5021771322" description="Lipoprotein" evidence="1">
    <location>
        <begin position="20"/>
        <end position="150"/>
    </location>
</feature>
<sequence>MKRLINPLLMIFGAFVLSACTSIPIEQVDGRISAWKGLHIDELVKYWGLPSNQRQVGDKHYAEWVNQSSEPGNTAVTIGTGRHSRHSAIGVGFTLFDLGGKDDACSRLVTHTEAGLVTDISWQGTQNYCFEITPDLSKVRENKAVVQKKS</sequence>
<dbReference type="RefSeq" id="WP_142933677.1">
    <property type="nucleotide sequence ID" value="NZ_ML660169.1"/>
</dbReference>
<reference evidence="2 3" key="1">
    <citation type="submission" date="2019-07" db="EMBL/GenBank/DDBJ databases">
        <title>Draft genome for Aliikangiella sp. M105.</title>
        <authorList>
            <person name="Wang G."/>
        </authorList>
    </citation>
    <scope>NUCLEOTIDE SEQUENCE [LARGE SCALE GENOMIC DNA]</scope>
    <source>
        <strain evidence="2 3">M105</strain>
    </source>
</reference>
<dbReference type="AlphaFoldDB" id="A0A545U6B8"/>
<dbReference type="OrthoDB" id="6197225at2"/>
<gene>
    <name evidence="2" type="ORF">FLL46_21765</name>
</gene>
<feature type="signal peptide" evidence="1">
    <location>
        <begin position="1"/>
        <end position="19"/>
    </location>
</feature>
<evidence type="ECO:0000313" key="2">
    <source>
        <dbReference type="EMBL" id="TQV85020.1"/>
    </source>
</evidence>
<evidence type="ECO:0000313" key="3">
    <source>
        <dbReference type="Proteomes" id="UP000315439"/>
    </source>
</evidence>
<evidence type="ECO:0000256" key="1">
    <source>
        <dbReference type="SAM" id="SignalP"/>
    </source>
</evidence>
<organism evidence="2 3">
    <name type="scientific">Aliikangiella coralliicola</name>
    <dbReference type="NCBI Taxonomy" id="2592383"/>
    <lineage>
        <taxon>Bacteria</taxon>
        <taxon>Pseudomonadati</taxon>
        <taxon>Pseudomonadota</taxon>
        <taxon>Gammaproteobacteria</taxon>
        <taxon>Oceanospirillales</taxon>
        <taxon>Pleioneaceae</taxon>
        <taxon>Aliikangiella</taxon>
    </lineage>
</organism>
<evidence type="ECO:0008006" key="4">
    <source>
        <dbReference type="Google" id="ProtNLM"/>
    </source>
</evidence>
<comment type="caution">
    <text evidence="2">The sequence shown here is derived from an EMBL/GenBank/DDBJ whole genome shotgun (WGS) entry which is preliminary data.</text>
</comment>
<dbReference type="EMBL" id="VIKS01000013">
    <property type="protein sequence ID" value="TQV85020.1"/>
    <property type="molecule type" value="Genomic_DNA"/>
</dbReference>
<keyword evidence="3" id="KW-1185">Reference proteome</keyword>
<proteinExistence type="predicted"/>
<protein>
    <recommendedName>
        <fullName evidence="4">Lipoprotein</fullName>
    </recommendedName>
</protein>